<feature type="non-terminal residue" evidence="1">
    <location>
        <position position="1"/>
    </location>
</feature>
<sequence>VEVIASNETGEEDMNSNDKPSDILPMALLTLLDTLESIETNPLLERYRGSKCYWNCRELKYTDTIENIHAQLKKHNSVIK</sequence>
<feature type="non-terminal residue" evidence="1">
    <location>
        <position position="80"/>
    </location>
</feature>
<organism evidence="1 2">
    <name type="scientific">Racocetra persica</name>
    <dbReference type="NCBI Taxonomy" id="160502"/>
    <lineage>
        <taxon>Eukaryota</taxon>
        <taxon>Fungi</taxon>
        <taxon>Fungi incertae sedis</taxon>
        <taxon>Mucoromycota</taxon>
        <taxon>Glomeromycotina</taxon>
        <taxon>Glomeromycetes</taxon>
        <taxon>Diversisporales</taxon>
        <taxon>Gigasporaceae</taxon>
        <taxon>Racocetra</taxon>
    </lineage>
</organism>
<proteinExistence type="predicted"/>
<keyword evidence="2" id="KW-1185">Reference proteome</keyword>
<dbReference type="Proteomes" id="UP000789920">
    <property type="component" value="Unassembled WGS sequence"/>
</dbReference>
<evidence type="ECO:0000313" key="1">
    <source>
        <dbReference type="EMBL" id="CAG8849394.1"/>
    </source>
</evidence>
<protein>
    <submittedName>
        <fullName evidence="1">31574_t:CDS:1</fullName>
    </submittedName>
</protein>
<comment type="caution">
    <text evidence="1">The sequence shown here is derived from an EMBL/GenBank/DDBJ whole genome shotgun (WGS) entry which is preliminary data.</text>
</comment>
<accession>A0ACA9SWD7</accession>
<evidence type="ECO:0000313" key="2">
    <source>
        <dbReference type="Proteomes" id="UP000789920"/>
    </source>
</evidence>
<gene>
    <name evidence="1" type="ORF">RPERSI_LOCUS35572</name>
</gene>
<reference evidence="1" key="1">
    <citation type="submission" date="2021-06" db="EMBL/GenBank/DDBJ databases">
        <authorList>
            <person name="Kallberg Y."/>
            <person name="Tangrot J."/>
            <person name="Rosling A."/>
        </authorList>
    </citation>
    <scope>NUCLEOTIDE SEQUENCE</scope>
    <source>
        <strain evidence="1">MA461A</strain>
    </source>
</reference>
<dbReference type="EMBL" id="CAJVQC010165246">
    <property type="protein sequence ID" value="CAG8849394.1"/>
    <property type="molecule type" value="Genomic_DNA"/>
</dbReference>
<name>A0ACA9SWD7_9GLOM</name>